<dbReference type="GO" id="GO:0004418">
    <property type="term" value="F:hydroxymethylbilane synthase activity"/>
    <property type="evidence" value="ECO:0007669"/>
    <property type="project" value="UniProtKB-UniRule"/>
</dbReference>
<sequence>MNAKIIKVGTRQSQLALTQSGQVIKQLEKLCQQHGLPYTFEIHKIVTKGDQILDVTLSKVGGKGLFVKEIEQALLDGVIDMAIHSMKDMPYELPAGLTIGAVPKRLTPQDCLVLKQGASFEDLPQGAKVGTSSLRRSSQLKHARPDLDLQWIRGNIDSRLRKLETEGFDAIVLAAAGLTRMGWEERISALLPVELCVPAVGQGALGVQCRDNDNEVTKLLALLNDEESALAVAAERSFLGTLQGGCQVPIGAHATIVEQSAAGAVLELTGIVGSPDGNTLLKEIRRSTDPVQLGRGVAEHLLSNGARNILEDVQKAGL</sequence>
<comment type="caution">
    <text evidence="11">The sequence shown here is derived from an EMBL/GenBank/DDBJ whole genome shotgun (WGS) entry which is preliminary data.</text>
</comment>
<dbReference type="EMBL" id="BOSE01000004">
    <property type="protein sequence ID" value="GIP16933.1"/>
    <property type="molecule type" value="Genomic_DNA"/>
</dbReference>
<feature type="domain" description="Porphobilinogen deaminase N-terminal" evidence="9">
    <location>
        <begin position="6"/>
        <end position="217"/>
    </location>
</feature>
<dbReference type="PANTHER" id="PTHR11557">
    <property type="entry name" value="PORPHOBILINOGEN DEAMINASE"/>
    <property type="match status" value="1"/>
</dbReference>
<dbReference type="Proteomes" id="UP000683139">
    <property type="component" value="Unassembled WGS sequence"/>
</dbReference>
<dbReference type="Gene3D" id="3.30.160.40">
    <property type="entry name" value="Porphobilinogen deaminase, C-terminal domain"/>
    <property type="match status" value="1"/>
</dbReference>
<dbReference type="InterPro" id="IPR036803">
    <property type="entry name" value="Porphobilinogen_deaminase_C_sf"/>
</dbReference>
<accession>A0A919YN40</accession>
<evidence type="ECO:0000256" key="7">
    <source>
        <dbReference type="ARBA" id="ARBA00048169"/>
    </source>
</evidence>
<dbReference type="AlphaFoldDB" id="A0A919YN40"/>
<evidence type="ECO:0000313" key="12">
    <source>
        <dbReference type="Proteomes" id="UP000683139"/>
    </source>
</evidence>
<gene>
    <name evidence="8 11" type="primary">hemC</name>
    <name evidence="11" type="ORF">J40TS1_25750</name>
</gene>
<dbReference type="HAMAP" id="MF_00260">
    <property type="entry name" value="Porphobil_deam"/>
    <property type="match status" value="1"/>
</dbReference>
<dbReference type="InterPro" id="IPR022419">
    <property type="entry name" value="Porphobilin_deaminase_cofac_BS"/>
</dbReference>
<dbReference type="InterPro" id="IPR000860">
    <property type="entry name" value="HemC"/>
</dbReference>
<reference evidence="11" key="1">
    <citation type="submission" date="2021-03" db="EMBL/GenBank/DDBJ databases">
        <title>Antimicrobial resistance genes in bacteria isolated from Japanese honey, and their potential for conferring macrolide and lincosamide resistance in the American foulbrood pathogen Paenibacillus larvae.</title>
        <authorList>
            <person name="Okamoto M."/>
            <person name="Kumagai M."/>
            <person name="Kanamori H."/>
            <person name="Takamatsu D."/>
        </authorList>
    </citation>
    <scope>NUCLEOTIDE SEQUENCE</scope>
    <source>
        <strain evidence="11">J40TS1</strain>
    </source>
</reference>
<comment type="pathway">
    <text evidence="2">Porphyrin-containing compound metabolism; protoporphyrin-IX biosynthesis; coproporphyrinogen-III from 5-aminolevulinate: step 2/4.</text>
</comment>
<feature type="modified residue" description="S-(dipyrrolylmethanemethyl)cysteine" evidence="8">
    <location>
        <position position="246"/>
    </location>
</feature>
<evidence type="ECO:0000256" key="8">
    <source>
        <dbReference type="HAMAP-Rule" id="MF_00260"/>
    </source>
</evidence>
<evidence type="ECO:0000256" key="3">
    <source>
        <dbReference type="ARBA" id="ARBA00005638"/>
    </source>
</evidence>
<comment type="miscellaneous">
    <text evidence="8">The porphobilinogen subunits are added to the dipyrromethane group.</text>
</comment>
<feature type="domain" description="Porphobilinogen deaminase C-terminal" evidence="10">
    <location>
        <begin position="230"/>
        <end position="302"/>
    </location>
</feature>
<dbReference type="Gene3D" id="3.40.190.10">
    <property type="entry name" value="Periplasmic binding protein-like II"/>
    <property type="match status" value="2"/>
</dbReference>
<dbReference type="NCBIfam" id="TIGR00212">
    <property type="entry name" value="hemC"/>
    <property type="match status" value="1"/>
</dbReference>
<dbReference type="FunFam" id="3.40.190.10:FF:000004">
    <property type="entry name" value="Porphobilinogen deaminase"/>
    <property type="match status" value="1"/>
</dbReference>
<comment type="function">
    <text evidence="1 8">Tetrapolymerization of the monopyrrole PBG into the hydroxymethylbilane pre-uroporphyrinogen in several discrete steps.</text>
</comment>
<comment type="subunit">
    <text evidence="4 8">Monomer.</text>
</comment>
<evidence type="ECO:0000259" key="9">
    <source>
        <dbReference type="Pfam" id="PF01379"/>
    </source>
</evidence>
<dbReference type="InterPro" id="IPR022417">
    <property type="entry name" value="Porphobilin_deaminase_N"/>
</dbReference>
<evidence type="ECO:0000256" key="4">
    <source>
        <dbReference type="ARBA" id="ARBA00011245"/>
    </source>
</evidence>
<dbReference type="SUPFAM" id="SSF54782">
    <property type="entry name" value="Porphobilinogen deaminase (hydroxymethylbilane synthase), C-terminal domain"/>
    <property type="match status" value="1"/>
</dbReference>
<evidence type="ECO:0000256" key="1">
    <source>
        <dbReference type="ARBA" id="ARBA00002869"/>
    </source>
</evidence>
<dbReference type="PRINTS" id="PR00151">
    <property type="entry name" value="PORPHBDMNASE"/>
</dbReference>
<comment type="similarity">
    <text evidence="3 8">Belongs to the HMBS family.</text>
</comment>
<protein>
    <recommendedName>
        <fullName evidence="8">Porphobilinogen deaminase</fullName>
        <shortName evidence="8">PBG</shortName>
        <ecNumber evidence="8">2.5.1.61</ecNumber>
    </recommendedName>
    <alternativeName>
        <fullName evidence="8">Hydroxymethylbilane synthase</fullName>
        <shortName evidence="8">HMBS</shortName>
    </alternativeName>
    <alternativeName>
        <fullName evidence="8">Pre-uroporphyrinogen synthase</fullName>
    </alternativeName>
</protein>
<dbReference type="PANTHER" id="PTHR11557:SF0">
    <property type="entry name" value="PORPHOBILINOGEN DEAMINASE"/>
    <property type="match status" value="1"/>
</dbReference>
<dbReference type="InterPro" id="IPR022418">
    <property type="entry name" value="Porphobilinogen_deaminase_C"/>
</dbReference>
<name>A0A919YN40_9BACL</name>
<evidence type="ECO:0000256" key="2">
    <source>
        <dbReference type="ARBA" id="ARBA00004735"/>
    </source>
</evidence>
<comment type="catalytic activity">
    <reaction evidence="7 8">
        <text>4 porphobilinogen + H2O = hydroxymethylbilane + 4 NH4(+)</text>
        <dbReference type="Rhea" id="RHEA:13185"/>
        <dbReference type="ChEBI" id="CHEBI:15377"/>
        <dbReference type="ChEBI" id="CHEBI:28938"/>
        <dbReference type="ChEBI" id="CHEBI:57845"/>
        <dbReference type="ChEBI" id="CHEBI:58126"/>
        <dbReference type="EC" id="2.5.1.61"/>
    </reaction>
</comment>
<dbReference type="Pfam" id="PF01379">
    <property type="entry name" value="Porphobil_deam"/>
    <property type="match status" value="1"/>
</dbReference>
<dbReference type="FunFam" id="3.40.190.10:FF:000005">
    <property type="entry name" value="Porphobilinogen deaminase"/>
    <property type="match status" value="1"/>
</dbReference>
<proteinExistence type="inferred from homology"/>
<dbReference type="CDD" id="cd13646">
    <property type="entry name" value="PBP2_EcHMBS_like"/>
    <property type="match status" value="1"/>
</dbReference>
<dbReference type="PROSITE" id="PS00533">
    <property type="entry name" value="PORPHOBILINOGEN_DEAM"/>
    <property type="match status" value="1"/>
</dbReference>
<organism evidence="11 12">
    <name type="scientific">Paenibacillus montaniterrae</name>
    <dbReference type="NCBI Taxonomy" id="429341"/>
    <lineage>
        <taxon>Bacteria</taxon>
        <taxon>Bacillati</taxon>
        <taxon>Bacillota</taxon>
        <taxon>Bacilli</taxon>
        <taxon>Bacillales</taxon>
        <taxon>Paenibacillaceae</taxon>
        <taxon>Paenibacillus</taxon>
    </lineage>
</organism>
<evidence type="ECO:0000259" key="10">
    <source>
        <dbReference type="Pfam" id="PF03900"/>
    </source>
</evidence>
<dbReference type="GO" id="GO:0006782">
    <property type="term" value="P:protoporphyrinogen IX biosynthetic process"/>
    <property type="evidence" value="ECO:0007669"/>
    <property type="project" value="UniProtKB-UniRule"/>
</dbReference>
<dbReference type="PIRSF" id="PIRSF001438">
    <property type="entry name" value="4pyrrol_synth_OHMeBilane_synth"/>
    <property type="match status" value="1"/>
</dbReference>
<dbReference type="GO" id="GO:0005737">
    <property type="term" value="C:cytoplasm"/>
    <property type="evidence" value="ECO:0007669"/>
    <property type="project" value="UniProtKB-UniRule"/>
</dbReference>
<dbReference type="RefSeq" id="WP_213515642.1">
    <property type="nucleotide sequence ID" value="NZ_BOSE01000004.1"/>
</dbReference>
<comment type="cofactor">
    <cofactor evidence="8">
        <name>dipyrromethane</name>
        <dbReference type="ChEBI" id="CHEBI:60342"/>
    </cofactor>
    <text evidence="8">Binds 1 dipyrromethane group covalently.</text>
</comment>
<keyword evidence="5 8" id="KW-0808">Transferase</keyword>
<keyword evidence="6 8" id="KW-0627">Porphyrin biosynthesis</keyword>
<keyword evidence="12" id="KW-1185">Reference proteome</keyword>
<dbReference type="SUPFAM" id="SSF53850">
    <property type="entry name" value="Periplasmic binding protein-like II"/>
    <property type="match status" value="1"/>
</dbReference>
<dbReference type="EC" id="2.5.1.61" evidence="8"/>
<evidence type="ECO:0000256" key="6">
    <source>
        <dbReference type="ARBA" id="ARBA00023244"/>
    </source>
</evidence>
<evidence type="ECO:0000313" key="11">
    <source>
        <dbReference type="EMBL" id="GIP16933.1"/>
    </source>
</evidence>
<evidence type="ECO:0000256" key="5">
    <source>
        <dbReference type="ARBA" id="ARBA00022679"/>
    </source>
</evidence>
<dbReference type="Pfam" id="PF03900">
    <property type="entry name" value="Porphobil_deamC"/>
    <property type="match status" value="1"/>
</dbReference>